<evidence type="ECO:0000256" key="2">
    <source>
        <dbReference type="ARBA" id="ARBA00023015"/>
    </source>
</evidence>
<keyword evidence="3" id="KW-0238">DNA-binding</keyword>
<evidence type="ECO:0000313" key="7">
    <source>
        <dbReference type="Proteomes" id="UP000597444"/>
    </source>
</evidence>
<evidence type="ECO:0000256" key="1">
    <source>
        <dbReference type="ARBA" id="ARBA00022491"/>
    </source>
</evidence>
<dbReference type="GO" id="GO:0003700">
    <property type="term" value="F:DNA-binding transcription factor activity"/>
    <property type="evidence" value="ECO:0007669"/>
    <property type="project" value="InterPro"/>
</dbReference>
<gene>
    <name evidence="6" type="ORF">KSF_000930</name>
</gene>
<dbReference type="PROSITE" id="PS00552">
    <property type="entry name" value="HTH_MERR_1"/>
    <property type="match status" value="1"/>
</dbReference>
<evidence type="ECO:0000259" key="5">
    <source>
        <dbReference type="PROSITE" id="PS50937"/>
    </source>
</evidence>
<proteinExistence type="predicted"/>
<organism evidence="6 7">
    <name type="scientific">Reticulibacter mediterranei</name>
    <dbReference type="NCBI Taxonomy" id="2778369"/>
    <lineage>
        <taxon>Bacteria</taxon>
        <taxon>Bacillati</taxon>
        <taxon>Chloroflexota</taxon>
        <taxon>Ktedonobacteria</taxon>
        <taxon>Ktedonobacterales</taxon>
        <taxon>Reticulibacteraceae</taxon>
        <taxon>Reticulibacter</taxon>
    </lineage>
</organism>
<dbReference type="InterPro" id="IPR009061">
    <property type="entry name" value="DNA-bd_dom_put_sf"/>
</dbReference>
<evidence type="ECO:0000256" key="4">
    <source>
        <dbReference type="ARBA" id="ARBA00023163"/>
    </source>
</evidence>
<evidence type="ECO:0000256" key="3">
    <source>
        <dbReference type="ARBA" id="ARBA00023125"/>
    </source>
</evidence>
<dbReference type="InterPro" id="IPR000551">
    <property type="entry name" value="MerR-type_HTH_dom"/>
</dbReference>
<dbReference type="PANTHER" id="PTHR30204">
    <property type="entry name" value="REDOX-CYCLING DRUG-SENSING TRANSCRIPTIONAL ACTIVATOR SOXR"/>
    <property type="match status" value="1"/>
</dbReference>
<keyword evidence="7" id="KW-1185">Reference proteome</keyword>
<dbReference type="SMART" id="SM00422">
    <property type="entry name" value="HTH_MERR"/>
    <property type="match status" value="1"/>
</dbReference>
<dbReference type="PROSITE" id="PS50937">
    <property type="entry name" value="HTH_MERR_2"/>
    <property type="match status" value="1"/>
</dbReference>
<dbReference type="AlphaFoldDB" id="A0A8J3IG11"/>
<dbReference type="GO" id="GO:0003677">
    <property type="term" value="F:DNA binding"/>
    <property type="evidence" value="ECO:0007669"/>
    <property type="project" value="UniProtKB-KW"/>
</dbReference>
<dbReference type="Proteomes" id="UP000597444">
    <property type="component" value="Unassembled WGS sequence"/>
</dbReference>
<keyword evidence="4" id="KW-0804">Transcription</keyword>
<keyword evidence="2" id="KW-0805">Transcription regulation</keyword>
<dbReference type="RefSeq" id="WP_220201048.1">
    <property type="nucleotide sequence ID" value="NZ_BNJK01000001.1"/>
</dbReference>
<dbReference type="Pfam" id="PF13411">
    <property type="entry name" value="MerR_1"/>
    <property type="match status" value="1"/>
</dbReference>
<dbReference type="InterPro" id="IPR047057">
    <property type="entry name" value="MerR_fam"/>
</dbReference>
<sequence length="129" mass="14833">MFISELAKKTGLTVHTIRFYEEEGLLDQRHIRRGTNNYRYYSEEAVERLKLIKQAQATGFTIAELKELAEAYDAGKLSKEQQVVSLRRKVEAIGRHIAELELLQTTLLNKLAQLVQKEVVSARQDDNTD</sequence>
<dbReference type="EMBL" id="BNJK01000001">
    <property type="protein sequence ID" value="GHO90045.1"/>
    <property type="molecule type" value="Genomic_DNA"/>
</dbReference>
<keyword evidence="1" id="KW-0678">Repressor</keyword>
<feature type="domain" description="HTH merR-type" evidence="5">
    <location>
        <begin position="1"/>
        <end position="71"/>
    </location>
</feature>
<reference evidence="6" key="1">
    <citation type="submission" date="2020-10" db="EMBL/GenBank/DDBJ databases">
        <title>Taxonomic study of unclassified bacteria belonging to the class Ktedonobacteria.</title>
        <authorList>
            <person name="Yabe S."/>
            <person name="Wang C.M."/>
            <person name="Zheng Y."/>
            <person name="Sakai Y."/>
            <person name="Cavaletti L."/>
            <person name="Monciardini P."/>
            <person name="Donadio S."/>
        </authorList>
    </citation>
    <scope>NUCLEOTIDE SEQUENCE</scope>
    <source>
        <strain evidence="6">ID150040</strain>
    </source>
</reference>
<comment type="caution">
    <text evidence="6">The sequence shown here is derived from an EMBL/GenBank/DDBJ whole genome shotgun (WGS) entry which is preliminary data.</text>
</comment>
<protein>
    <recommendedName>
        <fullName evidence="5">HTH merR-type domain-containing protein</fullName>
    </recommendedName>
</protein>
<evidence type="ECO:0000313" key="6">
    <source>
        <dbReference type="EMBL" id="GHO90045.1"/>
    </source>
</evidence>
<accession>A0A8J3IG11</accession>
<name>A0A8J3IG11_9CHLR</name>
<dbReference type="Gene3D" id="1.10.1660.10">
    <property type="match status" value="1"/>
</dbReference>
<dbReference type="SUPFAM" id="SSF46955">
    <property type="entry name" value="Putative DNA-binding domain"/>
    <property type="match status" value="1"/>
</dbReference>
<dbReference type="PANTHER" id="PTHR30204:SF69">
    <property type="entry name" value="MERR-FAMILY TRANSCRIPTIONAL REGULATOR"/>
    <property type="match status" value="1"/>
</dbReference>